<evidence type="ECO:0000256" key="9">
    <source>
        <dbReference type="PROSITE-ProRule" id="PRU10061"/>
    </source>
</evidence>
<dbReference type="Proteomes" id="UP001157353">
    <property type="component" value="Unassembled WGS sequence"/>
</dbReference>
<dbReference type="Gene3D" id="3.20.20.80">
    <property type="entry name" value="Glycosidases"/>
    <property type="match status" value="1"/>
</dbReference>
<dbReference type="PRINTS" id="PR00134">
    <property type="entry name" value="GLHYDRLASE10"/>
</dbReference>
<keyword evidence="4" id="KW-0732">Signal</keyword>
<dbReference type="InterPro" id="IPR001000">
    <property type="entry name" value="GH10_dom"/>
</dbReference>
<dbReference type="Pfam" id="PF00331">
    <property type="entry name" value="Glyco_hydro_10"/>
    <property type="match status" value="1"/>
</dbReference>
<evidence type="ECO:0000256" key="4">
    <source>
        <dbReference type="ARBA" id="ARBA00022729"/>
    </source>
</evidence>
<comment type="caution">
    <text evidence="12">The sequence shown here is derived from an EMBL/GenBank/DDBJ whole genome shotgun (WGS) entry which is preliminary data.</text>
</comment>
<keyword evidence="13" id="KW-1185">Reference proteome</keyword>
<dbReference type="PANTHER" id="PTHR31490">
    <property type="entry name" value="GLYCOSYL HYDROLASE"/>
    <property type="match status" value="1"/>
</dbReference>
<dbReference type="RefSeq" id="WP_284204870.1">
    <property type="nucleotide sequence ID" value="NZ_BSPQ01000015.1"/>
</dbReference>
<evidence type="ECO:0000313" key="12">
    <source>
        <dbReference type="EMBL" id="GLS91757.1"/>
    </source>
</evidence>
<evidence type="ECO:0000313" key="13">
    <source>
        <dbReference type="Proteomes" id="UP001157353"/>
    </source>
</evidence>
<organism evidence="12 13">
    <name type="scientific">Psychromonas marina</name>
    <dbReference type="NCBI Taxonomy" id="88364"/>
    <lineage>
        <taxon>Bacteria</taxon>
        <taxon>Pseudomonadati</taxon>
        <taxon>Pseudomonadota</taxon>
        <taxon>Gammaproteobacteria</taxon>
        <taxon>Alteromonadales</taxon>
        <taxon>Psychromonadaceae</taxon>
        <taxon>Psychromonas</taxon>
    </lineage>
</organism>
<evidence type="ECO:0000256" key="8">
    <source>
        <dbReference type="ARBA" id="ARBA00023326"/>
    </source>
</evidence>
<evidence type="ECO:0000256" key="5">
    <source>
        <dbReference type="ARBA" id="ARBA00022801"/>
    </source>
</evidence>
<dbReference type="PROSITE" id="PS00591">
    <property type="entry name" value="GH10_1"/>
    <property type="match status" value="1"/>
</dbReference>
<evidence type="ECO:0000256" key="3">
    <source>
        <dbReference type="ARBA" id="ARBA00022651"/>
    </source>
</evidence>
<keyword evidence="3" id="KW-0858">Xylan degradation</keyword>
<keyword evidence="7 10" id="KW-0326">Glycosidase</keyword>
<dbReference type="EMBL" id="BSPQ01000015">
    <property type="protein sequence ID" value="GLS91757.1"/>
    <property type="molecule type" value="Genomic_DNA"/>
</dbReference>
<dbReference type="SUPFAM" id="SSF51445">
    <property type="entry name" value="(Trans)glycosidases"/>
    <property type="match status" value="1"/>
</dbReference>
<name>A0ABQ6E2Z1_9GAMM</name>
<feature type="active site" description="Nucleophile" evidence="9">
    <location>
        <position position="284"/>
    </location>
</feature>
<dbReference type="Gene3D" id="2.60.120.260">
    <property type="entry name" value="Galactose-binding domain-like"/>
    <property type="match status" value="1"/>
</dbReference>
<dbReference type="PANTHER" id="PTHR31490:SF88">
    <property type="entry name" value="BETA-XYLANASE"/>
    <property type="match status" value="1"/>
</dbReference>
<comment type="similarity">
    <text evidence="2 10">Belongs to the glycosyl hydrolase 10 (cellulase F) family.</text>
</comment>
<evidence type="ECO:0000256" key="2">
    <source>
        <dbReference type="ARBA" id="ARBA00007495"/>
    </source>
</evidence>
<dbReference type="InterPro" id="IPR031158">
    <property type="entry name" value="GH10_AS"/>
</dbReference>
<keyword evidence="5 10" id="KW-0378">Hydrolase</keyword>
<keyword evidence="6 10" id="KW-0119">Carbohydrate metabolism</keyword>
<evidence type="ECO:0000259" key="11">
    <source>
        <dbReference type="PROSITE" id="PS51760"/>
    </source>
</evidence>
<comment type="catalytic activity">
    <reaction evidence="1 10">
        <text>Endohydrolysis of (1-&gt;4)-beta-D-xylosidic linkages in xylans.</text>
        <dbReference type="EC" id="3.2.1.8"/>
    </reaction>
</comment>
<evidence type="ECO:0000256" key="10">
    <source>
        <dbReference type="RuleBase" id="RU361174"/>
    </source>
</evidence>
<dbReference type="PROSITE" id="PS51760">
    <property type="entry name" value="GH10_2"/>
    <property type="match status" value="1"/>
</dbReference>
<keyword evidence="8 10" id="KW-0624">Polysaccharide degradation</keyword>
<dbReference type="InterPro" id="IPR044846">
    <property type="entry name" value="GH10"/>
</dbReference>
<evidence type="ECO:0000256" key="7">
    <source>
        <dbReference type="ARBA" id="ARBA00023295"/>
    </source>
</evidence>
<sequence>MNNIEKTLLLLGTGIALNGCFSGELPDEQKNSPPAIEAPEVASLFELAAFPIGVATAAGDDPKSILKSDKVQELVKQHFNQITAENIMKPQYLQPTEGSFYFEQADALIDFAESNDISVHGHTLVWHHQSPQWMQDCATVAECTNFMEDHITTVVQHFAPKIDTWDVVNEAFHEDGSYRNQQKDWEGGSFWYQMLGESYIATAFKAARAADDDIELYYNDFNIEMNGAKLEAVLDMVKGFQADSTPIDGIGFQMHIKSDFPSLENITSALEKAVATGLKVKITELDIRINEGAKSSVLTTQLAESQKQRYKEVIDAYLEVVPAAQRGGVSVWGVKDSDSWIIDLYGNIDWPLLFDNDLNQKPALEGVAEALAADPTSPVVPGEDTLFKDDFSGDFNWYLKDQEWQSNVSGTFVHNTTEQTMDIDVDWGSESDQFDIAVAFPEGTVIDITDGVTVVLKVKLPAANVSDKNVKFQLYFESGDYQPAYFGYQQALTADGWTTLTIEDLSVSTAYNYISDTFDFEDVNAIGLQIQSEGSTPTTGTIQVGEIYIAE</sequence>
<dbReference type="EC" id="3.2.1.8" evidence="10"/>
<evidence type="ECO:0000256" key="1">
    <source>
        <dbReference type="ARBA" id="ARBA00000681"/>
    </source>
</evidence>
<evidence type="ECO:0000256" key="6">
    <source>
        <dbReference type="ARBA" id="ARBA00023277"/>
    </source>
</evidence>
<reference evidence="13" key="1">
    <citation type="journal article" date="2019" name="Int. J. Syst. Evol. Microbiol.">
        <title>The Global Catalogue of Microorganisms (GCM) 10K type strain sequencing project: providing services to taxonomists for standard genome sequencing and annotation.</title>
        <authorList>
            <consortium name="The Broad Institute Genomics Platform"/>
            <consortium name="The Broad Institute Genome Sequencing Center for Infectious Disease"/>
            <person name="Wu L."/>
            <person name="Ma J."/>
        </authorList>
    </citation>
    <scope>NUCLEOTIDE SEQUENCE [LARGE SCALE GENOMIC DNA]</scope>
    <source>
        <strain evidence="13">NBRC 103166</strain>
    </source>
</reference>
<dbReference type="InterPro" id="IPR017853">
    <property type="entry name" value="GH"/>
</dbReference>
<protein>
    <recommendedName>
        <fullName evidence="10">Beta-xylanase</fullName>
        <ecNumber evidence="10">3.2.1.8</ecNumber>
    </recommendedName>
</protein>
<accession>A0ABQ6E2Z1</accession>
<gene>
    <name evidence="12" type="ORF">GCM10007916_28270</name>
</gene>
<dbReference type="SMART" id="SM00633">
    <property type="entry name" value="Glyco_10"/>
    <property type="match status" value="1"/>
</dbReference>
<proteinExistence type="inferred from homology"/>
<feature type="domain" description="GH10" evidence="11">
    <location>
        <begin position="56"/>
        <end position="370"/>
    </location>
</feature>